<evidence type="ECO:0000313" key="3">
    <source>
        <dbReference type="Proteomes" id="UP000800041"/>
    </source>
</evidence>
<protein>
    <recommendedName>
        <fullName evidence="1">ACB domain-containing protein</fullName>
    </recommendedName>
</protein>
<dbReference type="AlphaFoldDB" id="A0A6G1GP96"/>
<dbReference type="SUPFAM" id="SSF47027">
    <property type="entry name" value="Acyl-CoA binding protein"/>
    <property type="match status" value="1"/>
</dbReference>
<dbReference type="EMBL" id="ML977181">
    <property type="protein sequence ID" value="KAF1982773.1"/>
    <property type="molecule type" value="Genomic_DNA"/>
</dbReference>
<dbReference type="PROSITE" id="PS51228">
    <property type="entry name" value="ACB_2"/>
    <property type="match status" value="1"/>
</dbReference>
<dbReference type="Gene3D" id="1.20.80.10">
    <property type="match status" value="1"/>
</dbReference>
<dbReference type="Pfam" id="PF00887">
    <property type="entry name" value="ACBP"/>
    <property type="match status" value="1"/>
</dbReference>
<keyword evidence="3" id="KW-1185">Reference proteome</keyword>
<organism evidence="2 3">
    <name type="scientific">Aulographum hederae CBS 113979</name>
    <dbReference type="NCBI Taxonomy" id="1176131"/>
    <lineage>
        <taxon>Eukaryota</taxon>
        <taxon>Fungi</taxon>
        <taxon>Dikarya</taxon>
        <taxon>Ascomycota</taxon>
        <taxon>Pezizomycotina</taxon>
        <taxon>Dothideomycetes</taxon>
        <taxon>Pleosporomycetidae</taxon>
        <taxon>Aulographales</taxon>
        <taxon>Aulographaceae</taxon>
    </lineage>
</organism>
<sequence length="104" mass="11670">MARTTSAQFNDAYKVGPNLANATQEEQLKMYAYAKLAKEETPEKGGMFNPAAKYKYSAWEEMKKTGVTPDAADTKYVEFVKELFKKYGLKGDAKPEAKTISGKW</sequence>
<dbReference type="InterPro" id="IPR035984">
    <property type="entry name" value="Acyl-CoA-binding_sf"/>
</dbReference>
<evidence type="ECO:0000313" key="2">
    <source>
        <dbReference type="EMBL" id="KAF1982773.1"/>
    </source>
</evidence>
<proteinExistence type="predicted"/>
<accession>A0A6G1GP96</accession>
<dbReference type="GO" id="GO:0000062">
    <property type="term" value="F:fatty-acyl-CoA binding"/>
    <property type="evidence" value="ECO:0007669"/>
    <property type="project" value="InterPro"/>
</dbReference>
<dbReference type="InterPro" id="IPR000582">
    <property type="entry name" value="Acyl-CoA-binding_protein"/>
</dbReference>
<dbReference type="Proteomes" id="UP000800041">
    <property type="component" value="Unassembled WGS sequence"/>
</dbReference>
<name>A0A6G1GP96_9PEZI</name>
<gene>
    <name evidence="2" type="ORF">K402DRAFT_424340</name>
</gene>
<evidence type="ECO:0000259" key="1">
    <source>
        <dbReference type="PROSITE" id="PS51228"/>
    </source>
</evidence>
<reference evidence="2" key="1">
    <citation type="journal article" date="2020" name="Stud. Mycol.">
        <title>101 Dothideomycetes genomes: a test case for predicting lifestyles and emergence of pathogens.</title>
        <authorList>
            <person name="Haridas S."/>
            <person name="Albert R."/>
            <person name="Binder M."/>
            <person name="Bloem J."/>
            <person name="Labutti K."/>
            <person name="Salamov A."/>
            <person name="Andreopoulos B."/>
            <person name="Baker S."/>
            <person name="Barry K."/>
            <person name="Bills G."/>
            <person name="Bluhm B."/>
            <person name="Cannon C."/>
            <person name="Castanera R."/>
            <person name="Culley D."/>
            <person name="Daum C."/>
            <person name="Ezra D."/>
            <person name="Gonzalez J."/>
            <person name="Henrissat B."/>
            <person name="Kuo A."/>
            <person name="Liang C."/>
            <person name="Lipzen A."/>
            <person name="Lutzoni F."/>
            <person name="Magnuson J."/>
            <person name="Mondo S."/>
            <person name="Nolan M."/>
            <person name="Ohm R."/>
            <person name="Pangilinan J."/>
            <person name="Park H.-J."/>
            <person name="Ramirez L."/>
            <person name="Alfaro M."/>
            <person name="Sun H."/>
            <person name="Tritt A."/>
            <person name="Yoshinaga Y."/>
            <person name="Zwiers L.-H."/>
            <person name="Turgeon B."/>
            <person name="Goodwin S."/>
            <person name="Spatafora J."/>
            <person name="Crous P."/>
            <person name="Grigoriev I."/>
        </authorList>
    </citation>
    <scope>NUCLEOTIDE SEQUENCE</scope>
    <source>
        <strain evidence="2">CBS 113979</strain>
    </source>
</reference>
<dbReference type="InterPro" id="IPR014352">
    <property type="entry name" value="FERM/acyl-CoA-bd_prot_sf"/>
</dbReference>
<dbReference type="OrthoDB" id="346910at2759"/>
<feature type="domain" description="ACB" evidence="1">
    <location>
        <begin position="5"/>
        <end position="89"/>
    </location>
</feature>